<dbReference type="SUPFAM" id="SSF51246">
    <property type="entry name" value="Rudiment single hybrid motif"/>
    <property type="match status" value="1"/>
</dbReference>
<dbReference type="InterPro" id="IPR045190">
    <property type="entry name" value="MCCB/AccD1-like"/>
</dbReference>
<dbReference type="Gene3D" id="3.90.226.10">
    <property type="entry name" value="2-enoyl-CoA Hydratase, Chain A, domain 1"/>
    <property type="match status" value="2"/>
</dbReference>
<dbReference type="PROSITE" id="PS00867">
    <property type="entry name" value="CPSASE_2"/>
    <property type="match status" value="1"/>
</dbReference>
<dbReference type="EC" id="6.4.1.4" evidence="11"/>
<feature type="domain" description="ATP-grasp" evidence="17">
    <location>
        <begin position="150"/>
        <end position="365"/>
    </location>
</feature>
<organism evidence="21 22">
    <name type="scientific">Cyclotella cryptica</name>
    <dbReference type="NCBI Taxonomy" id="29204"/>
    <lineage>
        <taxon>Eukaryota</taxon>
        <taxon>Sar</taxon>
        <taxon>Stramenopiles</taxon>
        <taxon>Ochrophyta</taxon>
        <taxon>Bacillariophyta</taxon>
        <taxon>Coscinodiscophyceae</taxon>
        <taxon>Thalassiosirophycidae</taxon>
        <taxon>Stephanodiscales</taxon>
        <taxon>Stephanodiscaceae</taxon>
        <taxon>Cyclotella</taxon>
    </lineage>
</organism>
<dbReference type="CDD" id="cd06850">
    <property type="entry name" value="biotinyl_domain"/>
    <property type="match status" value="1"/>
</dbReference>
<reference evidence="21 22" key="1">
    <citation type="journal article" date="2020" name="G3 (Bethesda)">
        <title>Improved Reference Genome for Cyclotella cryptica CCMP332, a Model for Cell Wall Morphogenesis, Salinity Adaptation, and Lipid Production in Diatoms (Bacillariophyta).</title>
        <authorList>
            <person name="Roberts W.R."/>
            <person name="Downey K.M."/>
            <person name="Ruck E.C."/>
            <person name="Traller J.C."/>
            <person name="Alverson A.J."/>
        </authorList>
    </citation>
    <scope>NUCLEOTIDE SEQUENCE [LARGE SCALE GENOMIC DNA]</scope>
    <source>
        <strain evidence="21 22">CCMP332</strain>
    </source>
</reference>
<dbReference type="InterPro" id="IPR034733">
    <property type="entry name" value="AcCoA_carboxyl_beta"/>
</dbReference>
<dbReference type="InterPro" id="IPR005479">
    <property type="entry name" value="CPAse_ATP-bd"/>
</dbReference>
<comment type="pathway">
    <text evidence="10">Amino-acid degradation; L-leucine degradation; (S)-3-hydroxy-3-methylglutaryl-CoA from 3-isovaleryl-CoA: step 2/3.</text>
</comment>
<keyword evidence="8" id="KW-0092">Biotin</keyword>
<dbReference type="GO" id="GO:0004485">
    <property type="term" value="F:methylcrotonoyl-CoA carboxylase activity"/>
    <property type="evidence" value="ECO:0007669"/>
    <property type="project" value="UniProtKB-EC"/>
</dbReference>
<evidence type="ECO:0000256" key="10">
    <source>
        <dbReference type="ARBA" id="ARBA00025711"/>
    </source>
</evidence>
<dbReference type="GO" id="GO:0003989">
    <property type="term" value="F:acetyl-CoA carboxylase activity"/>
    <property type="evidence" value="ECO:0007669"/>
    <property type="project" value="UniProtKB-EC"/>
</dbReference>
<dbReference type="Proteomes" id="UP001516023">
    <property type="component" value="Unassembled WGS sequence"/>
</dbReference>
<feature type="domain" description="Biotin carboxylation" evidence="18">
    <location>
        <begin position="31"/>
        <end position="458"/>
    </location>
</feature>
<proteinExistence type="inferred from homology"/>
<dbReference type="InterPro" id="IPR000089">
    <property type="entry name" value="Biotin_lipoyl"/>
</dbReference>
<dbReference type="InterPro" id="IPR011764">
    <property type="entry name" value="Biotin_carboxylation_dom"/>
</dbReference>
<dbReference type="InterPro" id="IPR029045">
    <property type="entry name" value="ClpP/crotonase-like_dom_sf"/>
</dbReference>
<evidence type="ECO:0000256" key="1">
    <source>
        <dbReference type="ARBA" id="ARBA00001953"/>
    </source>
</evidence>
<keyword evidence="9" id="KW-0511">Multifunctional enzyme</keyword>
<accession>A0ABD3QCZ7</accession>
<evidence type="ECO:0000256" key="13">
    <source>
        <dbReference type="ARBA" id="ARBA00031404"/>
    </source>
</evidence>
<dbReference type="Pfam" id="PF00289">
    <property type="entry name" value="Biotin_carb_N"/>
    <property type="match status" value="1"/>
</dbReference>
<evidence type="ECO:0000259" key="19">
    <source>
        <dbReference type="PROSITE" id="PS50980"/>
    </source>
</evidence>
<dbReference type="InterPro" id="IPR005481">
    <property type="entry name" value="BC-like_N"/>
</dbReference>
<dbReference type="InterPro" id="IPR011761">
    <property type="entry name" value="ATP-grasp"/>
</dbReference>
<gene>
    <name evidence="21" type="ORF">HJC23_013182</name>
</gene>
<evidence type="ECO:0000259" key="17">
    <source>
        <dbReference type="PROSITE" id="PS50975"/>
    </source>
</evidence>
<evidence type="ECO:0000256" key="12">
    <source>
        <dbReference type="ARBA" id="ARBA00031237"/>
    </source>
</evidence>
<evidence type="ECO:0000256" key="7">
    <source>
        <dbReference type="ARBA" id="ARBA00022840"/>
    </source>
</evidence>
<dbReference type="Pfam" id="PF00364">
    <property type="entry name" value="Biotin_lipoyl"/>
    <property type="match status" value="1"/>
</dbReference>
<dbReference type="PROSITE" id="PS50968">
    <property type="entry name" value="BIOTINYL_LIPOYL"/>
    <property type="match status" value="1"/>
</dbReference>
<sequence>MFRLIARSNSNVLRRRHSTLPQSFTNDPLLHSKKILIANRGEISLRIQRAARALGAKSVAVCAKEDIDSPHVKGADEFVVVDGEGAIGPYLNVDGLVGVAVERGVDLVHPGYGFLSESAHFAQSLENCSIGWVGPPPPVLELFGDKIQARALAQKSNVPVVRGSGNLSSGEECLQILGEGTVGLPAIMKAAYGGGGRGMRIVRSLSDVLPSFHSCQREALTAFGRNEVFLEEFWENTKHLEVQILADGVGGVIHLYERDCTVQHRHQKQCNYKGAGTVEFLVRGQLSSPDTEFVFMEVNPRVQVEHTVTEEATGVDIVQAQLLIAGGRTLEELGLIQDNIRLRQHSLQARITMMPGKGETLEFYQEPKGDGIRCDSAGWYTSFKPNQMYDPLIGKLICSSDGVTTDSFEEARRKALKSLDDFKIEGVANNIDAVRRILTHQDFLRNCVNTSFLADNPEILDPNKEEKERHSDHGAAKRIYSEEKIRFELTPPMTGNILEVRKKIGDEVDVGEAVVVLGAMKIETEMVSPLRGVVTEINYKAGEQVSADAIVAVLEGHEEIKIDTLEVSASSSRRIHATSGVMQLSDPSLEVWRGSNDFAPQHASDNGHLSVPALRSLPEAELYDAKAQERRKRNEMLRKELSSKLCAVKLGGEDGSVAKHRDRGKMLPRERIAKIIDPGSAFLEIGALAGGDDLYTAEDGKKIDLPSGGVVAGIGLVHGREVMFCANDATVKGGTYFPITVKKHLRAQQIAMENRLPCIYLVDSGGAYLPLQAEVFPDKEHFGRIFFNQAKMSAMGIPQLAVVLGSCTAGGAYVPAMCDESVIVDKNGTIFLAGPPLVKAATQEVVSAEELGGANVHTAISGVADHFAQDEPSALAKVRQIVAALPIDPRLKMSLSQNRSSFVEEPLYPLLDLLSIIPEDNRIPFDVRQILARVVDGSRFHEFKERFAKSIVCGFAKIHGLPIGIVANNGILFSDSSHKAAQFIQICGQRKLPILFVQNITGFMVGKDAENRGIAKDGAKLVNAVSCVPVPKITLIIGGSHGAGNYGMCGRAYDPRFLFTWPNSRISVMGGLQAASVLSTVGAGMTSHEIIEKYEKEGSPYYASARLWDDGVIQVEDTRKVLGQALRVVSRQFDDAPTRDSAYGVFRM</sequence>
<dbReference type="InterPro" id="IPR016185">
    <property type="entry name" value="PreATP-grasp_dom_sf"/>
</dbReference>
<dbReference type="Pfam" id="PF01039">
    <property type="entry name" value="Carboxyl_trans"/>
    <property type="match status" value="1"/>
</dbReference>
<name>A0ABD3QCZ7_9STRA</name>
<comment type="catalytic activity">
    <reaction evidence="14">
        <text>3-methylbut-2-enoyl-CoA + hydrogencarbonate + ATP = 3-methyl-(2E)-glutaconyl-CoA + ADP + phosphate + H(+)</text>
        <dbReference type="Rhea" id="RHEA:13589"/>
        <dbReference type="ChEBI" id="CHEBI:15378"/>
        <dbReference type="ChEBI" id="CHEBI:17544"/>
        <dbReference type="ChEBI" id="CHEBI:30616"/>
        <dbReference type="ChEBI" id="CHEBI:43474"/>
        <dbReference type="ChEBI" id="CHEBI:57344"/>
        <dbReference type="ChEBI" id="CHEBI:57346"/>
        <dbReference type="ChEBI" id="CHEBI:456216"/>
        <dbReference type="EC" id="6.4.1.4"/>
    </reaction>
</comment>
<dbReference type="Pfam" id="PF02785">
    <property type="entry name" value="Biotin_carb_C"/>
    <property type="match status" value="1"/>
</dbReference>
<dbReference type="InterPro" id="IPR011053">
    <property type="entry name" value="Single_hybrid_motif"/>
</dbReference>
<dbReference type="InterPro" id="IPR011054">
    <property type="entry name" value="Rudment_hybrid_motif"/>
</dbReference>
<evidence type="ECO:0000256" key="9">
    <source>
        <dbReference type="ARBA" id="ARBA00023268"/>
    </source>
</evidence>
<dbReference type="PROSITE" id="PS50980">
    <property type="entry name" value="COA_CT_NTER"/>
    <property type="match status" value="1"/>
</dbReference>
<feature type="domain" description="CoA carboxyltransferase C-terminal" evidence="20">
    <location>
        <begin position="905"/>
        <end position="1128"/>
    </location>
</feature>
<comment type="caution">
    <text evidence="21">The sequence shown here is derived from an EMBL/GenBank/DDBJ whole genome shotgun (WGS) entry which is preliminary data.</text>
</comment>
<dbReference type="AlphaFoldDB" id="A0ABD3QCZ7"/>
<comment type="similarity">
    <text evidence="3">Belongs to the AccD/PCCB family.</text>
</comment>
<dbReference type="EMBL" id="JABMIG020000050">
    <property type="protein sequence ID" value="KAL3797944.1"/>
    <property type="molecule type" value="Genomic_DNA"/>
</dbReference>
<dbReference type="SUPFAM" id="SSF52096">
    <property type="entry name" value="ClpP/crotonase"/>
    <property type="match status" value="2"/>
</dbReference>
<dbReference type="FunFam" id="3.90.226.10:FF:000046">
    <property type="entry name" value="Geranyl-CoA carboxylase beta subunit"/>
    <property type="match status" value="1"/>
</dbReference>
<evidence type="ECO:0000256" key="11">
    <source>
        <dbReference type="ARBA" id="ARBA00026116"/>
    </source>
</evidence>
<dbReference type="SMART" id="SM00878">
    <property type="entry name" value="Biotin_carb_C"/>
    <property type="match status" value="1"/>
</dbReference>
<keyword evidence="5" id="KW-0436">Ligase</keyword>
<keyword evidence="6 15" id="KW-0547">Nucleotide-binding</keyword>
<dbReference type="PROSITE" id="PS50979">
    <property type="entry name" value="BC"/>
    <property type="match status" value="1"/>
</dbReference>
<dbReference type="PROSITE" id="PS50989">
    <property type="entry name" value="COA_CT_CTER"/>
    <property type="match status" value="1"/>
</dbReference>
<dbReference type="FunFam" id="3.90.226.10:FF:000004">
    <property type="entry name" value="Methylcrotonoyl-CoA carboxylase beta chain"/>
    <property type="match status" value="1"/>
</dbReference>
<evidence type="ECO:0000256" key="14">
    <source>
        <dbReference type="ARBA" id="ARBA00052347"/>
    </source>
</evidence>
<keyword evidence="22" id="KW-1185">Reference proteome</keyword>
<dbReference type="Gene3D" id="2.40.50.100">
    <property type="match status" value="1"/>
</dbReference>
<dbReference type="SUPFAM" id="SSF51230">
    <property type="entry name" value="Single hybrid motif"/>
    <property type="match status" value="1"/>
</dbReference>
<comment type="cofactor">
    <cofactor evidence="1">
        <name>biotin</name>
        <dbReference type="ChEBI" id="CHEBI:57586"/>
    </cofactor>
</comment>
<evidence type="ECO:0000259" key="20">
    <source>
        <dbReference type="PROSITE" id="PS50989"/>
    </source>
</evidence>
<evidence type="ECO:0000313" key="22">
    <source>
        <dbReference type="Proteomes" id="UP001516023"/>
    </source>
</evidence>
<feature type="domain" description="Lipoyl-binding" evidence="16">
    <location>
        <begin position="480"/>
        <end position="555"/>
    </location>
</feature>
<feature type="domain" description="CoA carboxyltransferase N-terminal" evidence="19">
    <location>
        <begin position="634"/>
        <end position="897"/>
    </location>
</feature>
<dbReference type="EC" id="6.4.1.2" evidence="4"/>
<evidence type="ECO:0000256" key="8">
    <source>
        <dbReference type="ARBA" id="ARBA00023267"/>
    </source>
</evidence>
<dbReference type="PANTHER" id="PTHR22855">
    <property type="entry name" value="ACETYL, PROPIONYL, PYRUVATE, AND GLUTACONYL CARBOXYLASE-RELATED"/>
    <property type="match status" value="1"/>
</dbReference>
<comment type="pathway">
    <text evidence="2">Lipid metabolism; malonyl-CoA biosynthesis; malonyl-CoA from acetyl-CoA: step 1/1.</text>
</comment>
<keyword evidence="7 15" id="KW-0067">ATP-binding</keyword>
<evidence type="ECO:0000256" key="6">
    <source>
        <dbReference type="ARBA" id="ARBA00022741"/>
    </source>
</evidence>
<dbReference type="InterPro" id="IPR011763">
    <property type="entry name" value="COA_CT_C"/>
</dbReference>
<evidence type="ECO:0000259" key="16">
    <source>
        <dbReference type="PROSITE" id="PS50968"/>
    </source>
</evidence>
<dbReference type="SUPFAM" id="SSF56059">
    <property type="entry name" value="Glutathione synthetase ATP-binding domain-like"/>
    <property type="match status" value="1"/>
</dbReference>
<evidence type="ECO:0000256" key="5">
    <source>
        <dbReference type="ARBA" id="ARBA00022598"/>
    </source>
</evidence>
<dbReference type="Gene3D" id="3.30.470.20">
    <property type="entry name" value="ATP-grasp fold, B domain"/>
    <property type="match status" value="2"/>
</dbReference>
<evidence type="ECO:0000313" key="21">
    <source>
        <dbReference type="EMBL" id="KAL3797944.1"/>
    </source>
</evidence>
<dbReference type="SUPFAM" id="SSF52440">
    <property type="entry name" value="PreATP-grasp domain"/>
    <property type="match status" value="1"/>
</dbReference>
<evidence type="ECO:0000256" key="3">
    <source>
        <dbReference type="ARBA" id="ARBA00006102"/>
    </source>
</evidence>
<evidence type="ECO:0000256" key="15">
    <source>
        <dbReference type="PROSITE-ProRule" id="PRU00409"/>
    </source>
</evidence>
<evidence type="ECO:0000259" key="18">
    <source>
        <dbReference type="PROSITE" id="PS50979"/>
    </source>
</evidence>
<dbReference type="InterPro" id="IPR011762">
    <property type="entry name" value="COA_CT_N"/>
</dbReference>
<dbReference type="Pfam" id="PF02786">
    <property type="entry name" value="CPSase_L_D2"/>
    <property type="match status" value="1"/>
</dbReference>
<dbReference type="PANTHER" id="PTHR22855:SF13">
    <property type="entry name" value="METHYLCROTONOYL-COA CARBOXYLASE BETA CHAIN, MITOCHONDRIAL"/>
    <property type="match status" value="1"/>
</dbReference>
<dbReference type="PROSITE" id="PS50975">
    <property type="entry name" value="ATP_GRASP"/>
    <property type="match status" value="1"/>
</dbReference>
<protein>
    <recommendedName>
        <fullName evidence="13">3-methylcrotonyl-CoA carboxylase 2</fullName>
        <ecNumber evidence="4">6.4.1.2</ecNumber>
        <ecNumber evidence="11">6.4.1.4</ecNumber>
    </recommendedName>
    <alternativeName>
        <fullName evidence="12">3-methylcrotonyl-CoA:carbon dioxide ligase subunit beta</fullName>
    </alternativeName>
</protein>
<dbReference type="InterPro" id="IPR005482">
    <property type="entry name" value="Biotin_COase_C"/>
</dbReference>
<evidence type="ECO:0000256" key="4">
    <source>
        <dbReference type="ARBA" id="ARBA00013058"/>
    </source>
</evidence>
<evidence type="ECO:0000256" key="2">
    <source>
        <dbReference type="ARBA" id="ARBA00004956"/>
    </source>
</evidence>
<dbReference type="GO" id="GO:0005524">
    <property type="term" value="F:ATP binding"/>
    <property type="evidence" value="ECO:0007669"/>
    <property type="project" value="UniProtKB-UniRule"/>
</dbReference>